<feature type="domain" description="DUF4214" evidence="3">
    <location>
        <begin position="505"/>
        <end position="573"/>
    </location>
</feature>
<feature type="domain" description="DUF4214" evidence="3">
    <location>
        <begin position="382"/>
        <end position="449"/>
    </location>
</feature>
<comment type="caution">
    <text evidence="4">The sequence shown here is derived from an EMBL/GenBank/DDBJ whole genome shotgun (WGS) entry which is preliminary data.</text>
</comment>
<dbReference type="RefSeq" id="WP_326298572.1">
    <property type="nucleotide sequence ID" value="NZ_JAYLLH010000025.1"/>
</dbReference>
<dbReference type="EMBL" id="JAYLLH010000025">
    <property type="protein sequence ID" value="MEC3862649.1"/>
    <property type="molecule type" value="Genomic_DNA"/>
</dbReference>
<name>A0ABU6HJL6_9RHOB</name>
<dbReference type="Pfam" id="PF13946">
    <property type="entry name" value="DUF4214"/>
    <property type="match status" value="2"/>
</dbReference>
<keyword evidence="2" id="KW-0964">Secreted</keyword>
<accession>A0ABU6HJL6</accession>
<comment type="subcellular location">
    <subcellularLocation>
        <location evidence="1">Secreted</location>
    </subcellularLocation>
</comment>
<gene>
    <name evidence="4" type="ORF">VK792_15265</name>
</gene>
<evidence type="ECO:0000259" key="3">
    <source>
        <dbReference type="Pfam" id="PF13946"/>
    </source>
</evidence>
<evidence type="ECO:0000256" key="1">
    <source>
        <dbReference type="ARBA" id="ARBA00004613"/>
    </source>
</evidence>
<evidence type="ECO:0000256" key="2">
    <source>
        <dbReference type="ARBA" id="ARBA00022525"/>
    </source>
</evidence>
<dbReference type="InterPro" id="IPR025282">
    <property type="entry name" value="DUF4214"/>
</dbReference>
<organism evidence="4 5">
    <name type="scientific">Mesobacterium hydrothermale</name>
    <dbReference type="NCBI Taxonomy" id="3111907"/>
    <lineage>
        <taxon>Bacteria</taxon>
        <taxon>Pseudomonadati</taxon>
        <taxon>Pseudomonadota</taxon>
        <taxon>Alphaproteobacteria</taxon>
        <taxon>Rhodobacterales</taxon>
        <taxon>Roseobacteraceae</taxon>
        <taxon>Mesobacterium</taxon>
    </lineage>
</organism>
<dbReference type="Gene3D" id="2.150.10.10">
    <property type="entry name" value="Serralysin-like metalloprotease, C-terminal"/>
    <property type="match status" value="2"/>
</dbReference>
<dbReference type="Proteomes" id="UP001348149">
    <property type="component" value="Unassembled WGS sequence"/>
</dbReference>
<dbReference type="Gene3D" id="2.130.10.130">
    <property type="entry name" value="Integrin alpha, N-terminal"/>
    <property type="match status" value="1"/>
</dbReference>
<dbReference type="SUPFAM" id="SSF51120">
    <property type="entry name" value="beta-Roll"/>
    <property type="match status" value="1"/>
</dbReference>
<dbReference type="PANTHER" id="PTHR38340:SF1">
    <property type="entry name" value="S-LAYER PROTEIN"/>
    <property type="match status" value="1"/>
</dbReference>
<dbReference type="Pfam" id="PF00353">
    <property type="entry name" value="HemolysinCabind"/>
    <property type="match status" value="4"/>
</dbReference>
<sequence>MPDRMAQWTGTGWSVTDLPTTASRTTLDFRAGDLNGDGRPDLVVLSTGLNGFYQGIAVNVLLQTAAGGFTDATATWINTQLDSLPSDNWAGLINLADLDGDGDLDMTMDIGYPTRDRVFWNTGSSFELSDTPTVDIWGNTTAAAWGHDPDVGALLAKDLDGDGVAEVISLELGIVTIYHYSTPVELGTAGADTIQGAAWADDIIHAGGGNDVVNGWNGNDLLRGDSGDDFLNGWRNDDTLYGGSGNDLIYAGEGRDFAFGEAGNDTIESVEAWEIYDPVQQPWMRQEGSAGANMLYGGVGDDDVRGGLDADTLIGGAGRDTLFGAYGFDTLYGDGLDFTASADADRVFRLYQATLDRAPDAGGYGDWTIRLAFGLADLPQVAAGFVASAEFQSVYGALTDTDFVTLLYNNVLDRAPDAGGLADWVGKLQGGLSRAQVVVGFSDSGEFISRTAAAADAFAAASMAQTWTDDVYRLYLATLGREPDAGGFADWVDKMTKGTEYLSVAAGFVNSAEFQQSYGSLDSTGFVTLLYNNVLNRAPDAQGLAGWVGQLDDGGLTRTEVVRGFAQSSEFAAATQAPLTTFMRGLGPDDLIQGEFLFVGEGTQQTGTGTVYGGAYADRFELKGDAAVVADFEPWDVIAIQRGSTFDDIMYPNDILALLQQDGNDVTLSPRAMWDPDGFLSLPDIRILNTRVEDFTVDHFDFISLF</sequence>
<evidence type="ECO:0000313" key="4">
    <source>
        <dbReference type="EMBL" id="MEC3862649.1"/>
    </source>
</evidence>
<dbReference type="InterPro" id="IPR028994">
    <property type="entry name" value="Integrin_alpha_N"/>
</dbReference>
<evidence type="ECO:0000313" key="5">
    <source>
        <dbReference type="Proteomes" id="UP001348149"/>
    </source>
</evidence>
<dbReference type="SUPFAM" id="SSF69318">
    <property type="entry name" value="Integrin alpha N-terminal domain"/>
    <property type="match status" value="1"/>
</dbReference>
<proteinExistence type="predicted"/>
<dbReference type="InterPro" id="IPR038255">
    <property type="entry name" value="PBS_linker_sf"/>
</dbReference>
<protein>
    <submittedName>
        <fullName evidence="4">DUF4214 domain-containing protein</fullName>
    </submittedName>
</protein>
<dbReference type="InterPro" id="IPR050557">
    <property type="entry name" value="RTX_toxin/Mannuronan_C5-epim"/>
</dbReference>
<dbReference type="PANTHER" id="PTHR38340">
    <property type="entry name" value="S-LAYER PROTEIN"/>
    <property type="match status" value="1"/>
</dbReference>
<keyword evidence="5" id="KW-1185">Reference proteome</keyword>
<dbReference type="PRINTS" id="PR00313">
    <property type="entry name" value="CABNDNGRPT"/>
</dbReference>
<dbReference type="InterPro" id="IPR011049">
    <property type="entry name" value="Serralysin-like_metalloprot_C"/>
</dbReference>
<reference evidence="4 5" key="1">
    <citation type="submission" date="2024-01" db="EMBL/GenBank/DDBJ databases">
        <title>Mesobacterium rodlantinim sp. nov., isolated from shallow sea hydrothermal systems off Kueishantao Island.</title>
        <authorList>
            <person name="Su Z."/>
            <person name="Tang K."/>
        </authorList>
    </citation>
    <scope>NUCLEOTIDE SEQUENCE [LARGE SCALE GENOMIC DNA]</scope>
    <source>
        <strain evidence="4 5">TK19101</strain>
    </source>
</reference>
<dbReference type="Gene3D" id="1.10.3130.20">
    <property type="entry name" value="Phycobilisome linker domain"/>
    <property type="match status" value="1"/>
</dbReference>
<dbReference type="InterPro" id="IPR001343">
    <property type="entry name" value="Hemolysn_Ca-bd"/>
</dbReference>